<keyword evidence="1" id="KW-0472">Membrane</keyword>
<feature type="transmembrane region" description="Helical" evidence="1">
    <location>
        <begin position="75"/>
        <end position="92"/>
    </location>
</feature>
<accession>A0A7Z0PEU0</accession>
<keyword evidence="3" id="KW-1185">Reference proteome</keyword>
<dbReference type="AlphaFoldDB" id="A0A7Z0PEU0"/>
<feature type="transmembrane region" description="Helical" evidence="1">
    <location>
        <begin position="134"/>
        <end position="157"/>
    </location>
</feature>
<proteinExistence type="predicted"/>
<evidence type="ECO:0000256" key="1">
    <source>
        <dbReference type="SAM" id="Phobius"/>
    </source>
</evidence>
<comment type="caution">
    <text evidence="2">The sequence shown here is derived from an EMBL/GenBank/DDBJ whole genome shotgun (WGS) entry which is preliminary data.</text>
</comment>
<feature type="transmembrane region" description="Helical" evidence="1">
    <location>
        <begin position="182"/>
        <end position="204"/>
    </location>
</feature>
<sequence>MFIEILNTIYKLIKKNIAFLVIFFIVNFFLLKFSLLESSSFELVIFLKLIQNIMLIGLIILLSKSMKYKINYKRSLIYFFAYSIIDLLQIFFPSILTIVLILKMFLVFFPYLYFVENLNVNDSIKYSMNLFRELYVNILLLFINYYTIFTLFIYFYIRNDIVKIEDINITVLEMVNKLGNKLPYILTTDTMLKTIMIAAIYFAFKIKTERKENEE</sequence>
<name>A0A7Z0PEU0_9FUSO</name>
<reference evidence="2 3" key="1">
    <citation type="submission" date="2020-05" db="EMBL/GenBank/DDBJ databases">
        <title>Streptobacillus felis strain LHL191014123.</title>
        <authorList>
            <person name="Fawzy A."/>
            <person name="Rau J."/>
            <person name="Risse K."/>
            <person name="Schauerte N."/>
            <person name="Geiger C."/>
            <person name="Blom J."/>
            <person name="Imirzalioglu C."/>
            <person name="Falgenhauer J."/>
            <person name="Bach A."/>
            <person name="Herden C."/>
            <person name="Eisenberg T."/>
        </authorList>
    </citation>
    <scope>NUCLEOTIDE SEQUENCE [LARGE SCALE GENOMIC DNA]</scope>
    <source>
        <strain evidence="2 3">LHL191014123</strain>
    </source>
</reference>
<dbReference type="Proteomes" id="UP000526184">
    <property type="component" value="Unassembled WGS sequence"/>
</dbReference>
<feature type="transmembrane region" description="Helical" evidence="1">
    <location>
        <begin position="12"/>
        <end position="31"/>
    </location>
</feature>
<organism evidence="2 3">
    <name type="scientific">Streptobacillus felis</name>
    <dbReference type="NCBI Taxonomy" id="1384509"/>
    <lineage>
        <taxon>Bacteria</taxon>
        <taxon>Fusobacteriati</taxon>
        <taxon>Fusobacteriota</taxon>
        <taxon>Fusobacteriia</taxon>
        <taxon>Fusobacteriales</taxon>
        <taxon>Leptotrichiaceae</taxon>
        <taxon>Streptobacillus</taxon>
    </lineage>
</organism>
<evidence type="ECO:0000313" key="2">
    <source>
        <dbReference type="EMBL" id="NYV27227.1"/>
    </source>
</evidence>
<feature type="transmembrane region" description="Helical" evidence="1">
    <location>
        <begin position="98"/>
        <end position="114"/>
    </location>
</feature>
<dbReference type="EMBL" id="JABMKT010000001">
    <property type="protein sequence ID" value="NYV27227.1"/>
    <property type="molecule type" value="Genomic_DNA"/>
</dbReference>
<feature type="transmembrane region" description="Helical" evidence="1">
    <location>
        <begin position="43"/>
        <end position="63"/>
    </location>
</feature>
<evidence type="ECO:0000313" key="3">
    <source>
        <dbReference type="Proteomes" id="UP000526184"/>
    </source>
</evidence>
<keyword evidence="1" id="KW-0812">Transmembrane</keyword>
<keyword evidence="1" id="KW-1133">Transmembrane helix</keyword>
<dbReference type="RefSeq" id="WP_180135137.1">
    <property type="nucleotide sequence ID" value="NZ_JABMKT010000001.1"/>
</dbReference>
<protein>
    <submittedName>
        <fullName evidence="2">Uncharacterized protein</fullName>
    </submittedName>
</protein>
<gene>
    <name evidence="2" type="ORF">HP397_00100</name>
</gene>